<accession>A0A9D2RSQ0</accession>
<reference evidence="2" key="2">
    <citation type="submission" date="2021-04" db="EMBL/GenBank/DDBJ databases">
        <authorList>
            <person name="Gilroy R."/>
        </authorList>
    </citation>
    <scope>NUCLEOTIDE SEQUENCE</scope>
    <source>
        <strain evidence="2">ChiBcec18-1249</strain>
    </source>
</reference>
<evidence type="ECO:0000313" key="3">
    <source>
        <dbReference type="Proteomes" id="UP000823824"/>
    </source>
</evidence>
<reference evidence="2" key="1">
    <citation type="journal article" date="2021" name="PeerJ">
        <title>Extensive microbial diversity within the chicken gut microbiome revealed by metagenomics and culture.</title>
        <authorList>
            <person name="Gilroy R."/>
            <person name="Ravi A."/>
            <person name="Getino M."/>
            <person name="Pursley I."/>
            <person name="Horton D.L."/>
            <person name="Alikhan N.F."/>
            <person name="Baker D."/>
            <person name="Gharbi K."/>
            <person name="Hall N."/>
            <person name="Watson M."/>
            <person name="Adriaenssens E.M."/>
            <person name="Foster-Nyarko E."/>
            <person name="Jarju S."/>
            <person name="Secka A."/>
            <person name="Antonio M."/>
            <person name="Oren A."/>
            <person name="Chaudhuri R.R."/>
            <person name="La Ragione R."/>
            <person name="Hildebrand F."/>
            <person name="Pallen M.J."/>
        </authorList>
    </citation>
    <scope>NUCLEOTIDE SEQUENCE</scope>
    <source>
        <strain evidence="2">ChiBcec18-1249</strain>
    </source>
</reference>
<dbReference type="EMBL" id="DWZJ01000051">
    <property type="protein sequence ID" value="HJB13297.1"/>
    <property type="molecule type" value="Genomic_DNA"/>
</dbReference>
<comment type="caution">
    <text evidence="2">The sequence shown here is derived from an EMBL/GenBank/DDBJ whole genome shotgun (WGS) entry which is preliminary data.</text>
</comment>
<proteinExistence type="predicted"/>
<protein>
    <submittedName>
        <fullName evidence="2">Uncharacterized protein</fullName>
    </submittedName>
</protein>
<dbReference type="Proteomes" id="UP000823824">
    <property type="component" value="Unassembled WGS sequence"/>
</dbReference>
<evidence type="ECO:0000313" key="2">
    <source>
        <dbReference type="EMBL" id="HJB13297.1"/>
    </source>
</evidence>
<name>A0A9D2RSQ0_9FIRM</name>
<keyword evidence="1" id="KW-0732">Signal</keyword>
<dbReference type="PROSITE" id="PS51257">
    <property type="entry name" value="PROKAR_LIPOPROTEIN"/>
    <property type="match status" value="1"/>
</dbReference>
<organism evidence="2 3">
    <name type="scientific">Candidatus Oscillibacter excrementigallinarum</name>
    <dbReference type="NCBI Taxonomy" id="2838716"/>
    <lineage>
        <taxon>Bacteria</taxon>
        <taxon>Bacillati</taxon>
        <taxon>Bacillota</taxon>
        <taxon>Clostridia</taxon>
        <taxon>Eubacteriales</taxon>
        <taxon>Oscillospiraceae</taxon>
        <taxon>Oscillibacter</taxon>
    </lineage>
</organism>
<gene>
    <name evidence="2" type="ORF">H9787_06255</name>
</gene>
<sequence length="276" mass="29800">MKKKWTVFSAWLLLVSSCLGCAPGFYETEPTLDAETAREILDTYEAEVRMVEKMFGADLSDHTAEAYELLMEAAVAQYGTAQFDRISQLVANLTAAAWNQTEEGARGKSHAYTVAKPFGPLKGVCFWEVPVGCSMAGDLTGTVEITRGELVQDLEISDPVSVEIPLDQADGPADRTTLPDGATVATHRIFTGVLWGVILEGPGEAEYRIACPRGVGYAHLAQIASPAYVERAVDHTVVTCEHMLDLQQALETDPGRFLAAPVTSEEVEPTDAGSME</sequence>
<evidence type="ECO:0000256" key="1">
    <source>
        <dbReference type="SAM" id="SignalP"/>
    </source>
</evidence>
<feature type="signal peptide" evidence="1">
    <location>
        <begin position="1"/>
        <end position="20"/>
    </location>
</feature>
<dbReference type="AlphaFoldDB" id="A0A9D2RSQ0"/>
<feature type="chain" id="PRO_5039638198" evidence="1">
    <location>
        <begin position="21"/>
        <end position="276"/>
    </location>
</feature>